<evidence type="ECO:0000313" key="1">
    <source>
        <dbReference type="EMBL" id="GIX83285.1"/>
    </source>
</evidence>
<reference evidence="1 2" key="1">
    <citation type="submission" date="2021-06" db="EMBL/GenBank/DDBJ databases">
        <title>Caerostris extrusa draft genome.</title>
        <authorList>
            <person name="Kono N."/>
            <person name="Arakawa K."/>
        </authorList>
    </citation>
    <scope>NUCLEOTIDE SEQUENCE [LARGE SCALE GENOMIC DNA]</scope>
</reference>
<dbReference type="Proteomes" id="UP001054945">
    <property type="component" value="Unassembled WGS sequence"/>
</dbReference>
<accession>A0AAV4NHK1</accession>
<dbReference type="AlphaFoldDB" id="A0AAV4NHK1"/>
<proteinExistence type="predicted"/>
<name>A0AAV4NHK1_CAEEX</name>
<organism evidence="1 2">
    <name type="scientific">Caerostris extrusa</name>
    <name type="common">Bark spider</name>
    <name type="synonym">Caerostris bankana</name>
    <dbReference type="NCBI Taxonomy" id="172846"/>
    <lineage>
        <taxon>Eukaryota</taxon>
        <taxon>Metazoa</taxon>
        <taxon>Ecdysozoa</taxon>
        <taxon>Arthropoda</taxon>
        <taxon>Chelicerata</taxon>
        <taxon>Arachnida</taxon>
        <taxon>Araneae</taxon>
        <taxon>Araneomorphae</taxon>
        <taxon>Entelegynae</taxon>
        <taxon>Araneoidea</taxon>
        <taxon>Araneidae</taxon>
        <taxon>Caerostris</taxon>
    </lineage>
</organism>
<comment type="caution">
    <text evidence="1">The sequence shown here is derived from an EMBL/GenBank/DDBJ whole genome shotgun (WGS) entry which is preliminary data.</text>
</comment>
<keyword evidence="2" id="KW-1185">Reference proteome</keyword>
<sequence>MFLSLTQKAFYSNSIRDELFFYFWILETIKKIVQEALSVLLTRRIDSCTIYRRVIRVSSFDCPAMNAIVVLLQMGIVFEKNHLISRGDNNDTLHNMWFSGALVPDPVIKNALRHQGNCN</sequence>
<protein>
    <submittedName>
        <fullName evidence="1">Uncharacterized protein</fullName>
    </submittedName>
</protein>
<gene>
    <name evidence="1" type="ORF">CEXT_309001</name>
</gene>
<dbReference type="EMBL" id="BPLR01020854">
    <property type="protein sequence ID" value="GIX83285.1"/>
    <property type="molecule type" value="Genomic_DNA"/>
</dbReference>
<evidence type="ECO:0000313" key="2">
    <source>
        <dbReference type="Proteomes" id="UP001054945"/>
    </source>
</evidence>